<accession>A0A8H6N351</accession>
<dbReference type="EMBL" id="WIGN01000014">
    <property type="protein sequence ID" value="KAF6818627.1"/>
    <property type="molecule type" value="Genomic_DNA"/>
</dbReference>
<protein>
    <submittedName>
        <fullName evidence="2">Uncharacterized protein</fullName>
    </submittedName>
</protein>
<gene>
    <name evidence="2" type="ORF">CSOJ01_01792</name>
</gene>
<evidence type="ECO:0000313" key="3">
    <source>
        <dbReference type="Proteomes" id="UP000652219"/>
    </source>
</evidence>
<evidence type="ECO:0000256" key="1">
    <source>
        <dbReference type="SAM" id="MobiDB-lite"/>
    </source>
</evidence>
<comment type="caution">
    <text evidence="2">The sequence shown here is derived from an EMBL/GenBank/DDBJ whole genome shotgun (WGS) entry which is preliminary data.</text>
</comment>
<evidence type="ECO:0000313" key="2">
    <source>
        <dbReference type="EMBL" id="KAF6818627.1"/>
    </source>
</evidence>
<reference evidence="2 3" key="1">
    <citation type="journal article" date="2020" name="Phytopathology">
        <title>Genome Sequence Resources of Colletotrichum truncatum, C. plurivorum, C. musicola, and C. sojae: Four Species Pathogenic to Soybean (Glycine max).</title>
        <authorList>
            <person name="Rogerio F."/>
            <person name="Boufleur T.R."/>
            <person name="Ciampi-Guillardi M."/>
            <person name="Sukno S.A."/>
            <person name="Thon M.R."/>
            <person name="Massola Junior N.S."/>
            <person name="Baroncelli R."/>
        </authorList>
    </citation>
    <scope>NUCLEOTIDE SEQUENCE [LARGE SCALE GENOMIC DNA]</scope>
    <source>
        <strain evidence="2 3">LFN0009</strain>
    </source>
</reference>
<feature type="region of interest" description="Disordered" evidence="1">
    <location>
        <begin position="78"/>
        <end position="146"/>
    </location>
</feature>
<keyword evidence="3" id="KW-1185">Reference proteome</keyword>
<feature type="compositionally biased region" description="Basic and acidic residues" evidence="1">
    <location>
        <begin position="115"/>
        <end position="126"/>
    </location>
</feature>
<sequence>MRSFMRFLRRQRKAWVVQSIEVMGLEEADLKNYLFKKFPDEQQHVEVTLEGEGSKYCCRLPRVLTGEELVEIELLPSVNAPSTDVTEESSDEKNKNAAGYGQDHRSNRGSGLVDMDGKTGRNERQSRQSGRAADAKIKSDYMDGLN</sequence>
<feature type="compositionally biased region" description="Basic and acidic residues" evidence="1">
    <location>
        <begin position="133"/>
        <end position="146"/>
    </location>
</feature>
<name>A0A8H6N351_9PEZI</name>
<organism evidence="2 3">
    <name type="scientific">Colletotrichum sojae</name>
    <dbReference type="NCBI Taxonomy" id="2175907"/>
    <lineage>
        <taxon>Eukaryota</taxon>
        <taxon>Fungi</taxon>
        <taxon>Dikarya</taxon>
        <taxon>Ascomycota</taxon>
        <taxon>Pezizomycotina</taxon>
        <taxon>Sordariomycetes</taxon>
        <taxon>Hypocreomycetidae</taxon>
        <taxon>Glomerellales</taxon>
        <taxon>Glomerellaceae</taxon>
        <taxon>Colletotrichum</taxon>
        <taxon>Colletotrichum orchidearum species complex</taxon>
    </lineage>
</organism>
<dbReference type="Proteomes" id="UP000652219">
    <property type="component" value="Unassembled WGS sequence"/>
</dbReference>
<dbReference type="AlphaFoldDB" id="A0A8H6N351"/>
<proteinExistence type="predicted"/>